<evidence type="ECO:0000313" key="7">
    <source>
        <dbReference type="Proteomes" id="UP000004893"/>
    </source>
</evidence>
<gene>
    <name evidence="6" type="ORF">CLOHYLEM_05191</name>
</gene>
<accession>C0BZF1</accession>
<dbReference type="InterPro" id="IPR036388">
    <property type="entry name" value="WH-like_DNA-bd_sf"/>
</dbReference>
<keyword evidence="1" id="KW-0805">Transcription regulation</keyword>
<dbReference type="GO" id="GO:0003700">
    <property type="term" value="F:DNA-binding transcription factor activity"/>
    <property type="evidence" value="ECO:0007669"/>
    <property type="project" value="InterPro"/>
</dbReference>
<dbReference type="EMBL" id="ABYI02000019">
    <property type="protein sequence ID" value="EEG74529.1"/>
    <property type="molecule type" value="Genomic_DNA"/>
</dbReference>
<evidence type="ECO:0000256" key="2">
    <source>
        <dbReference type="ARBA" id="ARBA00023125"/>
    </source>
</evidence>
<feature type="transmembrane region" description="Helical" evidence="4">
    <location>
        <begin position="97"/>
        <end position="114"/>
    </location>
</feature>
<dbReference type="CDD" id="cd07377">
    <property type="entry name" value="WHTH_GntR"/>
    <property type="match status" value="2"/>
</dbReference>
<dbReference type="OrthoDB" id="1972820at2"/>
<dbReference type="PANTHER" id="PTHR43537:SF5">
    <property type="entry name" value="UXU OPERON TRANSCRIPTIONAL REGULATOR"/>
    <property type="match status" value="1"/>
</dbReference>
<dbReference type="RefSeq" id="WP_006442528.1">
    <property type="nucleotide sequence ID" value="NZ_CP036524.1"/>
</dbReference>
<dbReference type="Pfam" id="PF00392">
    <property type="entry name" value="GntR"/>
    <property type="match status" value="2"/>
</dbReference>
<keyword evidence="7" id="KW-1185">Reference proteome</keyword>
<feature type="domain" description="HTH gntR-type" evidence="5">
    <location>
        <begin position="5"/>
        <end position="73"/>
    </location>
</feature>
<dbReference type="SUPFAM" id="SSF46785">
    <property type="entry name" value="Winged helix' DNA-binding domain"/>
    <property type="match status" value="2"/>
</dbReference>
<keyword evidence="4" id="KW-1133">Transmembrane helix</keyword>
<evidence type="ECO:0000259" key="5">
    <source>
        <dbReference type="PROSITE" id="PS50949"/>
    </source>
</evidence>
<feature type="domain" description="HTH gntR-type" evidence="5">
    <location>
        <begin position="252"/>
        <end position="320"/>
    </location>
</feature>
<dbReference type="eggNOG" id="COG2186">
    <property type="taxonomic scope" value="Bacteria"/>
</dbReference>
<dbReference type="STRING" id="553973.CLOHYLEM_05191"/>
<dbReference type="InterPro" id="IPR036390">
    <property type="entry name" value="WH_DNA-bd_sf"/>
</dbReference>
<comment type="caution">
    <text evidence="6">The sequence shown here is derived from an EMBL/GenBank/DDBJ whole genome shotgun (WGS) entry which is preliminary data.</text>
</comment>
<keyword evidence="4" id="KW-0812">Transmembrane</keyword>
<reference evidence="6" key="1">
    <citation type="submission" date="2009-02" db="EMBL/GenBank/DDBJ databases">
        <authorList>
            <person name="Fulton L."/>
            <person name="Clifton S."/>
            <person name="Fulton B."/>
            <person name="Xu J."/>
            <person name="Minx P."/>
            <person name="Pepin K.H."/>
            <person name="Johnson M."/>
            <person name="Bhonagiri V."/>
            <person name="Nash W.E."/>
            <person name="Mardis E.R."/>
            <person name="Wilson R.K."/>
        </authorList>
    </citation>
    <scope>NUCLEOTIDE SEQUENCE [LARGE SCALE GENOMIC DNA]</scope>
    <source>
        <strain evidence="6">DSM 15053</strain>
    </source>
</reference>
<dbReference type="Proteomes" id="UP000004893">
    <property type="component" value="Unassembled WGS sequence"/>
</dbReference>
<evidence type="ECO:0000256" key="3">
    <source>
        <dbReference type="ARBA" id="ARBA00023163"/>
    </source>
</evidence>
<keyword evidence="4" id="KW-0472">Membrane</keyword>
<keyword evidence="2" id="KW-0238">DNA-binding</keyword>
<organism evidence="6 7">
    <name type="scientific">[Clostridium] hylemonae DSM 15053</name>
    <dbReference type="NCBI Taxonomy" id="553973"/>
    <lineage>
        <taxon>Bacteria</taxon>
        <taxon>Bacillati</taxon>
        <taxon>Bacillota</taxon>
        <taxon>Clostridia</taxon>
        <taxon>Lachnospirales</taxon>
        <taxon>Lachnospiraceae</taxon>
    </lineage>
</organism>
<dbReference type="PROSITE" id="PS50949">
    <property type="entry name" value="HTH_GNTR"/>
    <property type="match status" value="2"/>
</dbReference>
<evidence type="ECO:0000313" key="6">
    <source>
        <dbReference type="EMBL" id="EEG74529.1"/>
    </source>
</evidence>
<dbReference type="Gene3D" id="1.10.10.10">
    <property type="entry name" value="Winged helix-like DNA-binding domain superfamily/Winged helix DNA-binding domain"/>
    <property type="match status" value="2"/>
</dbReference>
<keyword evidence="3" id="KW-0804">Transcription</keyword>
<proteinExistence type="predicted"/>
<reference evidence="6" key="2">
    <citation type="submission" date="2013-06" db="EMBL/GenBank/DDBJ databases">
        <title>Draft genome sequence of Clostridium hylemonae (DSM 15053).</title>
        <authorList>
            <person name="Sudarsanam P."/>
            <person name="Ley R."/>
            <person name="Guruge J."/>
            <person name="Turnbaugh P.J."/>
            <person name="Mahowald M."/>
            <person name="Liep D."/>
            <person name="Gordon J."/>
        </authorList>
    </citation>
    <scope>NUCLEOTIDE SEQUENCE</scope>
    <source>
        <strain evidence="6">DSM 15053</strain>
    </source>
</reference>
<dbReference type="AlphaFoldDB" id="C0BZF1"/>
<sequence>MNVKKTLAEHVYGELKEQIVSGRLKYGDRLPSMNSLCVFYNVGIRTVKDVMRRLKEEGYIRTEERKAAAVIYKAAPEDSGIHSVLQRKTSILAVHETIYILIPLLLSFSASLFDEEELRQMTRRITTLRRRHPKASEQACRNCIYTMLERSHNLLFRDLFSSLETYARLPFFQDHGRFLELVQEYNEFDSTAWVMDSIPSRDAHEITRRFRLMFKAVSSAIRRYLDEMHIRYGDVLEETSVEYAWAAERGRDHYYTQIVRDLINKIGTGFYKEGAFLPSEAALARQYKVSVSTVRRALSMLGELGFSKTLNGKGTVVFLQSDSSTFQCMKNKTYRRDTMLYLSGVQLMAIAVHPAALLAFDHIDRQTIQKLRQRTSRTGSIPLADLTRCVIDNQTLKPMKTILQELEKLMNWGYYFSFFSEGPSHADLLTKYSLTALEHLAGGRKDAFASSLSECYCHILSFVRDFMSRCGLPEAAGLLTPGIVSI</sequence>
<dbReference type="PANTHER" id="PTHR43537">
    <property type="entry name" value="TRANSCRIPTIONAL REGULATOR, GNTR FAMILY"/>
    <property type="match status" value="1"/>
</dbReference>
<dbReference type="GO" id="GO:0003677">
    <property type="term" value="F:DNA binding"/>
    <property type="evidence" value="ECO:0007669"/>
    <property type="project" value="UniProtKB-KW"/>
</dbReference>
<dbReference type="HOGENOM" id="CLU_043516_2_0_9"/>
<evidence type="ECO:0000256" key="4">
    <source>
        <dbReference type="SAM" id="Phobius"/>
    </source>
</evidence>
<evidence type="ECO:0000256" key="1">
    <source>
        <dbReference type="ARBA" id="ARBA00023015"/>
    </source>
</evidence>
<protein>
    <submittedName>
        <fullName evidence="6">Transcriptional regulator, GntR family</fullName>
    </submittedName>
</protein>
<dbReference type="InterPro" id="IPR000524">
    <property type="entry name" value="Tscrpt_reg_HTH_GntR"/>
</dbReference>
<name>C0BZF1_9FIRM</name>
<dbReference type="eggNOG" id="COG2188">
    <property type="taxonomic scope" value="Bacteria"/>
</dbReference>
<dbReference type="SMART" id="SM00345">
    <property type="entry name" value="HTH_GNTR"/>
    <property type="match status" value="2"/>
</dbReference>